<evidence type="ECO:0000256" key="1">
    <source>
        <dbReference type="ARBA" id="ARBA00023015"/>
    </source>
</evidence>
<organism evidence="5 6">
    <name type="scientific">Ruegeria marina</name>
    <dbReference type="NCBI Taxonomy" id="639004"/>
    <lineage>
        <taxon>Bacteria</taxon>
        <taxon>Pseudomonadati</taxon>
        <taxon>Pseudomonadota</taxon>
        <taxon>Alphaproteobacteria</taxon>
        <taxon>Rhodobacterales</taxon>
        <taxon>Roseobacteraceae</taxon>
        <taxon>Ruegeria</taxon>
    </lineage>
</organism>
<dbReference type="Proteomes" id="UP000199628">
    <property type="component" value="Unassembled WGS sequence"/>
</dbReference>
<protein>
    <submittedName>
        <fullName evidence="5">DNA-binding transcriptional regulator, Lrp family</fullName>
    </submittedName>
</protein>
<dbReference type="GO" id="GO:0043565">
    <property type="term" value="F:sequence-specific DNA binding"/>
    <property type="evidence" value="ECO:0007669"/>
    <property type="project" value="InterPro"/>
</dbReference>
<dbReference type="PANTHER" id="PTHR30154:SF34">
    <property type="entry name" value="TRANSCRIPTIONAL REGULATOR AZLB"/>
    <property type="match status" value="1"/>
</dbReference>
<gene>
    <name evidence="5" type="ORF">SAMN04488239_102232</name>
</gene>
<dbReference type="PANTHER" id="PTHR30154">
    <property type="entry name" value="LEUCINE-RESPONSIVE REGULATORY PROTEIN"/>
    <property type="match status" value="1"/>
</dbReference>
<dbReference type="Gene3D" id="3.30.70.920">
    <property type="match status" value="1"/>
</dbReference>
<dbReference type="SUPFAM" id="SSF46785">
    <property type="entry name" value="Winged helix' DNA-binding domain"/>
    <property type="match status" value="1"/>
</dbReference>
<dbReference type="SUPFAM" id="SSF54909">
    <property type="entry name" value="Dimeric alpha+beta barrel"/>
    <property type="match status" value="1"/>
</dbReference>
<dbReference type="InterPro" id="IPR011008">
    <property type="entry name" value="Dimeric_a/b-barrel"/>
</dbReference>
<dbReference type="PROSITE" id="PS50956">
    <property type="entry name" value="HTH_ASNC_2"/>
    <property type="match status" value="1"/>
</dbReference>
<dbReference type="InterPro" id="IPR000485">
    <property type="entry name" value="AsnC-type_HTH_dom"/>
</dbReference>
<feature type="domain" description="HTH asnC-type" evidence="4">
    <location>
        <begin position="1"/>
        <end position="62"/>
    </location>
</feature>
<dbReference type="Gene3D" id="1.10.10.10">
    <property type="entry name" value="Winged helix-like DNA-binding domain superfamily/Winged helix DNA-binding domain"/>
    <property type="match status" value="1"/>
</dbReference>
<proteinExistence type="predicted"/>
<evidence type="ECO:0000256" key="2">
    <source>
        <dbReference type="ARBA" id="ARBA00023125"/>
    </source>
</evidence>
<reference evidence="6" key="1">
    <citation type="submission" date="2016-10" db="EMBL/GenBank/DDBJ databases">
        <authorList>
            <person name="Varghese N."/>
            <person name="Submissions S."/>
        </authorList>
    </citation>
    <scope>NUCLEOTIDE SEQUENCE [LARGE SCALE GENOMIC DNA]</scope>
    <source>
        <strain evidence="6">CGMCC 1.9108</strain>
    </source>
</reference>
<dbReference type="InterPro" id="IPR019887">
    <property type="entry name" value="Tscrpt_reg_AsnC/Lrp_C"/>
</dbReference>
<dbReference type="InterPro" id="IPR019888">
    <property type="entry name" value="Tscrpt_reg_AsnC-like"/>
</dbReference>
<evidence type="ECO:0000313" key="6">
    <source>
        <dbReference type="Proteomes" id="UP000199628"/>
    </source>
</evidence>
<dbReference type="Pfam" id="PF01037">
    <property type="entry name" value="AsnC_trans_reg"/>
    <property type="match status" value="1"/>
</dbReference>
<dbReference type="RefSeq" id="WP_093027766.1">
    <property type="nucleotide sequence ID" value="NZ_FMZV01000002.1"/>
</dbReference>
<dbReference type="AlphaFoldDB" id="A0A1G6LGQ5"/>
<dbReference type="SMART" id="SM00344">
    <property type="entry name" value="HTH_ASNC"/>
    <property type="match status" value="1"/>
</dbReference>
<dbReference type="Pfam" id="PF13404">
    <property type="entry name" value="HTH_AsnC-type"/>
    <property type="match status" value="1"/>
</dbReference>
<keyword evidence="1" id="KW-0805">Transcription regulation</keyword>
<keyword evidence="2 5" id="KW-0238">DNA-binding</keyword>
<dbReference type="GO" id="GO:0005829">
    <property type="term" value="C:cytosol"/>
    <property type="evidence" value="ECO:0007669"/>
    <property type="project" value="TreeGrafter"/>
</dbReference>
<dbReference type="GO" id="GO:0043200">
    <property type="term" value="P:response to amino acid"/>
    <property type="evidence" value="ECO:0007669"/>
    <property type="project" value="TreeGrafter"/>
</dbReference>
<keyword evidence="6" id="KW-1185">Reference proteome</keyword>
<dbReference type="EMBL" id="FMZV01000002">
    <property type="protein sequence ID" value="SDC42137.1"/>
    <property type="molecule type" value="Genomic_DNA"/>
</dbReference>
<evidence type="ECO:0000256" key="3">
    <source>
        <dbReference type="ARBA" id="ARBA00023163"/>
    </source>
</evidence>
<evidence type="ECO:0000259" key="4">
    <source>
        <dbReference type="PROSITE" id="PS50956"/>
    </source>
</evidence>
<keyword evidence="3" id="KW-0804">Transcription</keyword>
<dbReference type="InterPro" id="IPR036388">
    <property type="entry name" value="WH-like_DNA-bd_sf"/>
</dbReference>
<sequence length="153" mass="17074">MDSIDAKILSLLQRDCRLGLETLAAATGLSVASVQRRLKSLRAQKVIEAEVAVLDPAKVGQSMGFVVMVELERERLDQIDAFVRRAQAEPKVQQCYYVTGEADFCLICTAADMEDFEDLTKRLFFEDSNVRRFRTSVVMARRKVGLEVPVGSG</sequence>
<name>A0A1G6LGQ5_9RHOB</name>
<dbReference type="InterPro" id="IPR036390">
    <property type="entry name" value="WH_DNA-bd_sf"/>
</dbReference>
<dbReference type="STRING" id="639004.SAMN04488239_102232"/>
<dbReference type="PRINTS" id="PR00033">
    <property type="entry name" value="HTHASNC"/>
</dbReference>
<dbReference type="OrthoDB" id="7856348at2"/>
<evidence type="ECO:0000313" key="5">
    <source>
        <dbReference type="EMBL" id="SDC42137.1"/>
    </source>
</evidence>
<accession>A0A1G6LGQ5</accession>